<gene>
    <name evidence="1" type="ORF">GCM10022262_38080</name>
</gene>
<reference evidence="2" key="1">
    <citation type="journal article" date="2019" name="Int. J. Syst. Evol. Microbiol.">
        <title>The Global Catalogue of Microorganisms (GCM) 10K type strain sequencing project: providing services to taxonomists for standard genome sequencing and annotation.</title>
        <authorList>
            <consortium name="The Broad Institute Genomics Platform"/>
            <consortium name="The Broad Institute Genome Sequencing Center for Infectious Disease"/>
            <person name="Wu L."/>
            <person name="Ma J."/>
        </authorList>
    </citation>
    <scope>NUCLEOTIDE SEQUENCE [LARGE SCALE GENOMIC DNA]</scope>
    <source>
        <strain evidence="2">JCM 17459</strain>
    </source>
</reference>
<proteinExistence type="predicted"/>
<keyword evidence="2" id="KW-1185">Reference proteome</keyword>
<comment type="caution">
    <text evidence="1">The sequence shown here is derived from an EMBL/GenBank/DDBJ whole genome shotgun (WGS) entry which is preliminary data.</text>
</comment>
<name>A0ABP6UKN2_9MICO</name>
<sequence length="227" mass="25058">MRRAYIEAHVDLERSLALAVKWAGRRASLHVPSTRSVHAFPLLAQLGLSITSPSAKSKYYGPPRGMVIAWCLGVEHMINIEQSHAIDGVVVVRAHGAIEFAEGAANHAPWVTAYDVERLAGEVIRHVPEAPAPVKAAMKGTTGLAVPNQGLIDNRDRAPVVHALTHLRDHGVRLDPDEVMVEALRNGWGGDGPVEVREIVRDLNRGRRLRYDTDRILPERLQEWLNA</sequence>
<dbReference type="InterPro" id="IPR037210">
    <property type="entry name" value="YoaC-like_sf"/>
</dbReference>
<dbReference type="RefSeq" id="WP_345044820.1">
    <property type="nucleotide sequence ID" value="NZ_BAABBA010000028.1"/>
</dbReference>
<organism evidence="1 2">
    <name type="scientific">Georgenia daeguensis</name>
    <dbReference type="NCBI Taxonomy" id="908355"/>
    <lineage>
        <taxon>Bacteria</taxon>
        <taxon>Bacillati</taxon>
        <taxon>Actinomycetota</taxon>
        <taxon>Actinomycetes</taxon>
        <taxon>Micrococcales</taxon>
        <taxon>Bogoriellaceae</taxon>
        <taxon>Georgenia</taxon>
    </lineage>
</organism>
<accession>A0ABP6UKN2</accession>
<dbReference type="Gene3D" id="1.20.1290.30">
    <property type="match status" value="1"/>
</dbReference>
<evidence type="ECO:0008006" key="3">
    <source>
        <dbReference type="Google" id="ProtNLM"/>
    </source>
</evidence>
<evidence type="ECO:0000313" key="1">
    <source>
        <dbReference type="EMBL" id="GAA3510432.1"/>
    </source>
</evidence>
<protein>
    <recommendedName>
        <fullName evidence="3">AbiEi antitoxin C-terminal domain-containing protein</fullName>
    </recommendedName>
</protein>
<evidence type="ECO:0000313" key="2">
    <source>
        <dbReference type="Proteomes" id="UP001499841"/>
    </source>
</evidence>
<dbReference type="EMBL" id="BAABBA010000028">
    <property type="protein sequence ID" value="GAA3510432.1"/>
    <property type="molecule type" value="Genomic_DNA"/>
</dbReference>
<dbReference type="Proteomes" id="UP001499841">
    <property type="component" value="Unassembled WGS sequence"/>
</dbReference>